<keyword evidence="2" id="KW-1185">Reference proteome</keyword>
<evidence type="ECO:0000313" key="1">
    <source>
        <dbReference type="EMBL" id="ANA49323.1"/>
    </source>
</evidence>
<dbReference type="EMBL" id="KU862660">
    <property type="protein sequence ID" value="ANA49323.1"/>
    <property type="molecule type" value="Genomic_DNA"/>
</dbReference>
<protein>
    <submittedName>
        <fullName evidence="1">Uncharacterized protein</fullName>
    </submittedName>
</protein>
<reference evidence="1 2" key="1">
    <citation type="submission" date="2016-03" db="EMBL/GenBank/DDBJ databases">
        <title>Characterization of pf16 and phiPMW: Two novel phages infecting Pseudomonas putida PpG1.</title>
        <authorList>
            <person name="Magill D.J."/>
            <person name="Krylov V.N."/>
            <person name="Allen C.C.R."/>
            <person name="McGrath J.W."/>
            <person name="Quinn J.P."/>
            <person name="Kulakov L.A."/>
        </authorList>
    </citation>
    <scope>NUCLEOTIDE SEQUENCE [LARGE SCALE GENOMIC DNA]</scope>
</reference>
<name>A0A1S5R1P3_9CAUD</name>
<evidence type="ECO:0000313" key="2">
    <source>
        <dbReference type="Proteomes" id="UP000223738"/>
    </source>
</evidence>
<organism evidence="1 2">
    <name type="scientific">Pseudomonas phage phiPMW</name>
    <dbReference type="NCBI Taxonomy" id="1815582"/>
    <lineage>
        <taxon>Viruses</taxon>
        <taxon>Duplodnaviria</taxon>
        <taxon>Heunggongvirae</taxon>
        <taxon>Uroviricota</taxon>
        <taxon>Caudoviricetes</taxon>
        <taxon>Plaisancevirus</taxon>
        <taxon>Plaisancevirus PMW</taxon>
    </lineage>
</organism>
<sequence>MSDVKGSMFLFELRQLLHKYGGVNMYATWDGTVMIQVNTEEGRHQIAELNTVDIQCIKSHLSGEYGRGA</sequence>
<accession>A0A1S5R1P3</accession>
<dbReference type="Proteomes" id="UP000223738">
    <property type="component" value="Segment"/>
</dbReference>
<gene>
    <name evidence="1" type="ORF">PMW_198</name>
</gene>
<proteinExistence type="predicted"/>